<feature type="binding site" evidence="7">
    <location>
        <position position="116"/>
    </location>
    <ligand>
        <name>Fe-coproporphyrin III</name>
        <dbReference type="ChEBI" id="CHEBI:68438"/>
    </ligand>
</feature>
<dbReference type="NCBIfam" id="TIGR00109">
    <property type="entry name" value="hemH"/>
    <property type="match status" value="1"/>
</dbReference>
<keyword evidence="4 7" id="KW-0456">Lyase</keyword>
<dbReference type="PANTHER" id="PTHR11108:SF1">
    <property type="entry name" value="FERROCHELATASE, MITOCHONDRIAL"/>
    <property type="match status" value="1"/>
</dbReference>
<feature type="compositionally biased region" description="Basic and acidic residues" evidence="9">
    <location>
        <begin position="343"/>
        <end position="352"/>
    </location>
</feature>
<name>A0AAD1H177_MYCXE</name>
<feature type="binding site" evidence="7">
    <location>
        <position position="255"/>
    </location>
    <ligand>
        <name>Fe(2+)</name>
        <dbReference type="ChEBI" id="CHEBI:29033"/>
    </ligand>
</feature>
<comment type="caution">
    <text evidence="7">Lacks conserved residue(s) required for the propagation of feature annotation.</text>
</comment>
<dbReference type="GO" id="GO:0005737">
    <property type="term" value="C:cytoplasm"/>
    <property type="evidence" value="ECO:0007669"/>
    <property type="project" value="UniProtKB-SubCell"/>
</dbReference>
<protein>
    <recommendedName>
        <fullName evidence="7">Coproporphyrin III ferrochelatase</fullName>
        <ecNumber evidence="7">4.99.1.9</ecNumber>
    </recommendedName>
</protein>
<comment type="pathway">
    <text evidence="1 7 8">Porphyrin-containing compound metabolism; protoheme biosynthesis.</text>
</comment>
<dbReference type="CDD" id="cd03411">
    <property type="entry name" value="Ferrochelatase_N"/>
    <property type="match status" value="1"/>
</dbReference>
<evidence type="ECO:0000256" key="6">
    <source>
        <dbReference type="ARBA" id="ARBA00024536"/>
    </source>
</evidence>
<dbReference type="EMBL" id="AP022314">
    <property type="protein sequence ID" value="BBU23052.1"/>
    <property type="molecule type" value="Genomic_DNA"/>
</dbReference>
<dbReference type="KEGG" id="mxe:MYXE_28420"/>
<feature type="region of interest" description="Disordered" evidence="9">
    <location>
        <begin position="332"/>
        <end position="389"/>
    </location>
</feature>
<organism evidence="10 11">
    <name type="scientific">Mycobacterium xenopi</name>
    <dbReference type="NCBI Taxonomy" id="1789"/>
    <lineage>
        <taxon>Bacteria</taxon>
        <taxon>Bacillati</taxon>
        <taxon>Actinomycetota</taxon>
        <taxon>Actinomycetes</taxon>
        <taxon>Mycobacteriales</taxon>
        <taxon>Mycobacteriaceae</taxon>
        <taxon>Mycobacterium</taxon>
    </lineage>
</organism>
<comment type="subcellular location">
    <subcellularLocation>
        <location evidence="7 8">Cytoplasm</location>
    </subcellularLocation>
</comment>
<evidence type="ECO:0000256" key="9">
    <source>
        <dbReference type="SAM" id="MobiDB-lite"/>
    </source>
</evidence>
<reference evidence="10 11" key="1">
    <citation type="submission" date="2019-12" db="EMBL/GenBank/DDBJ databases">
        <title>Complete genome sequence of Mycolicibacterium xenopi str. JCM15661T.</title>
        <authorList>
            <person name="Yoshida M."/>
            <person name="Fukano H."/>
            <person name="Asakura T."/>
            <person name="Hoshino Y."/>
        </authorList>
    </citation>
    <scope>NUCLEOTIDE SEQUENCE [LARGE SCALE GENOMIC DNA]</scope>
    <source>
        <strain evidence="10 11">JCM 15661T</strain>
    </source>
</reference>
<dbReference type="InterPro" id="IPR033659">
    <property type="entry name" value="Ferrochelatase_N"/>
</dbReference>
<feature type="binding site" evidence="7">
    <location>
        <position position="172"/>
    </location>
    <ligand>
        <name>Fe(2+)</name>
        <dbReference type="ChEBI" id="CHEBI:29033"/>
    </ligand>
</feature>
<evidence type="ECO:0000256" key="7">
    <source>
        <dbReference type="HAMAP-Rule" id="MF_00323"/>
    </source>
</evidence>
<comment type="similarity">
    <text evidence="7 8">Belongs to the ferrochelatase family.</text>
</comment>
<dbReference type="GO" id="GO:0046872">
    <property type="term" value="F:metal ion binding"/>
    <property type="evidence" value="ECO:0007669"/>
    <property type="project" value="UniProtKB-UniRule"/>
</dbReference>
<dbReference type="Proteomes" id="UP000464624">
    <property type="component" value="Chromosome"/>
</dbReference>
<evidence type="ECO:0000256" key="8">
    <source>
        <dbReference type="RuleBase" id="RU000607"/>
    </source>
</evidence>
<dbReference type="InterPro" id="IPR019772">
    <property type="entry name" value="Ferrochelatase_AS"/>
</dbReference>
<dbReference type="GO" id="GO:0004325">
    <property type="term" value="F:ferrochelatase activity"/>
    <property type="evidence" value="ECO:0007669"/>
    <property type="project" value="UniProtKB-UniRule"/>
</dbReference>
<gene>
    <name evidence="7" type="primary">cpfC</name>
    <name evidence="10" type="ORF">MYXE_28420</name>
</gene>
<dbReference type="PROSITE" id="PS00534">
    <property type="entry name" value="FERROCHELATASE"/>
    <property type="match status" value="1"/>
</dbReference>
<feature type="binding site" evidence="7">
    <location>
        <position position="52"/>
    </location>
    <ligand>
        <name>Fe-coproporphyrin III</name>
        <dbReference type="ChEBI" id="CHEBI:68438"/>
    </ligand>
</feature>
<dbReference type="AlphaFoldDB" id="A0AAD1H177"/>
<evidence type="ECO:0000256" key="2">
    <source>
        <dbReference type="ARBA" id="ARBA00023004"/>
    </source>
</evidence>
<evidence type="ECO:0000256" key="1">
    <source>
        <dbReference type="ARBA" id="ARBA00004744"/>
    </source>
</evidence>
<dbReference type="CDD" id="cd00419">
    <property type="entry name" value="Ferrochelatase_C"/>
    <property type="match status" value="1"/>
</dbReference>
<evidence type="ECO:0000313" key="11">
    <source>
        <dbReference type="Proteomes" id="UP000464624"/>
    </source>
</evidence>
<accession>A0AAD1H177</accession>
<dbReference type="InterPro" id="IPR001015">
    <property type="entry name" value="Ferrochelatase"/>
</dbReference>
<evidence type="ECO:0000256" key="5">
    <source>
        <dbReference type="ARBA" id="ARBA00023244"/>
    </source>
</evidence>
<evidence type="ECO:0000256" key="4">
    <source>
        <dbReference type="ARBA" id="ARBA00023239"/>
    </source>
</evidence>
<proteinExistence type="inferred from homology"/>
<evidence type="ECO:0000313" key="10">
    <source>
        <dbReference type="EMBL" id="BBU23052.1"/>
    </source>
</evidence>
<dbReference type="SUPFAM" id="SSF53800">
    <property type="entry name" value="Chelatase"/>
    <property type="match status" value="1"/>
</dbReference>
<dbReference type="Gene3D" id="3.40.50.1400">
    <property type="match status" value="2"/>
</dbReference>
<feature type="compositionally biased region" description="Basic and acidic residues" evidence="9">
    <location>
        <begin position="376"/>
        <end position="389"/>
    </location>
</feature>
<comment type="function">
    <text evidence="7 8">Involved in coproporphyrin-dependent heme b biosynthesis. Catalyzes the insertion of ferrous iron into coproporphyrin III to form Fe-coproporphyrin III.</text>
</comment>
<keyword evidence="3 7" id="KW-0350">Heme biosynthesis</keyword>
<dbReference type="Pfam" id="PF00762">
    <property type="entry name" value="Ferrochelatase"/>
    <property type="match status" value="1"/>
</dbReference>
<dbReference type="GO" id="GO:0006783">
    <property type="term" value="P:heme biosynthetic process"/>
    <property type="evidence" value="ECO:0007669"/>
    <property type="project" value="UniProtKB-UniRule"/>
</dbReference>
<sequence>MRFDAVLLLSFGGPEGPEQVRPFLENVTRGRGVPPQRLDEVAEHYLHFGGVSPINGINRALVTELRAETDLPVYFGNRNWEPYVEDVVKAMRDNGIRRAAVFTTSAWSGYSSCAQYVEDIARARAAAGPDAPELVKLRPYFDHPLFVEMFAEAITKAAETVPADARLVFTAHSIPVAADERCGPRLYSRQVAYAARLVATAAGYTDYDVVWQSRSGPPQIPWLEPDVADHLAALADRETKAVVVCPIGFVADHIEVVWDLDHELRSQAQAAGMAFARASTPNADRRFARLAVELIDEMRYARAPKRVGGPDPVPGCGASVNGTPCRPPHCVAECAPPSIPPRRPQDRADRRDSRRTHHAGQRAQRVGGDSVLRQGLRRDRQPAQRGADRDDRIDVCRILQDSHRPRRCVVGNSVLLRGCQQLRDQRARIVDICCGAVEPDRGQCVGRRAHR</sequence>
<keyword evidence="7" id="KW-0479">Metal-binding</keyword>
<dbReference type="EC" id="4.99.1.9" evidence="7"/>
<dbReference type="NCBIfam" id="NF000689">
    <property type="entry name" value="PRK00035.2-1"/>
    <property type="match status" value="1"/>
</dbReference>
<keyword evidence="5 7" id="KW-0627">Porphyrin biosynthesis</keyword>
<keyword evidence="7 8" id="KW-0963">Cytoplasm</keyword>
<comment type="catalytic activity">
    <reaction evidence="6">
        <text>Fe-coproporphyrin III + 2 H(+) = coproporphyrin III + Fe(2+)</text>
        <dbReference type="Rhea" id="RHEA:49572"/>
        <dbReference type="ChEBI" id="CHEBI:15378"/>
        <dbReference type="ChEBI" id="CHEBI:29033"/>
        <dbReference type="ChEBI" id="CHEBI:68438"/>
        <dbReference type="ChEBI" id="CHEBI:131725"/>
        <dbReference type="EC" id="4.99.1.9"/>
    </reaction>
    <physiologicalReaction direction="right-to-left" evidence="6">
        <dbReference type="Rhea" id="RHEA:49574"/>
    </physiologicalReaction>
</comment>
<keyword evidence="2 7" id="KW-0408">Iron</keyword>
<dbReference type="HAMAP" id="MF_00323">
    <property type="entry name" value="Ferrochelatase"/>
    <property type="match status" value="1"/>
</dbReference>
<evidence type="ECO:0000256" key="3">
    <source>
        <dbReference type="ARBA" id="ARBA00023133"/>
    </source>
</evidence>
<dbReference type="PANTHER" id="PTHR11108">
    <property type="entry name" value="FERROCHELATASE"/>
    <property type="match status" value="1"/>
</dbReference>
<dbReference type="InterPro" id="IPR033644">
    <property type="entry name" value="Ferrochelatase_C"/>
</dbReference>